<keyword evidence="2" id="KW-1185">Reference proteome</keyword>
<proteinExistence type="predicted"/>
<dbReference type="GeneID" id="6079057"/>
<dbReference type="InParanoid" id="B0DI34"/>
<protein>
    <submittedName>
        <fullName evidence="1">Predicted protein</fullName>
    </submittedName>
</protein>
<dbReference type="AlphaFoldDB" id="B0DI34"/>
<organism evidence="2">
    <name type="scientific">Laccaria bicolor (strain S238N-H82 / ATCC MYA-4686)</name>
    <name type="common">Bicoloured deceiver</name>
    <name type="synonym">Laccaria laccata var. bicolor</name>
    <dbReference type="NCBI Taxonomy" id="486041"/>
    <lineage>
        <taxon>Eukaryota</taxon>
        <taxon>Fungi</taxon>
        <taxon>Dikarya</taxon>
        <taxon>Basidiomycota</taxon>
        <taxon>Agaricomycotina</taxon>
        <taxon>Agaricomycetes</taxon>
        <taxon>Agaricomycetidae</taxon>
        <taxon>Agaricales</taxon>
        <taxon>Agaricineae</taxon>
        <taxon>Hydnangiaceae</taxon>
        <taxon>Laccaria</taxon>
    </lineage>
</organism>
<gene>
    <name evidence="1" type="ORF">LACBIDRAFT_329458</name>
</gene>
<reference evidence="1 2" key="1">
    <citation type="journal article" date="2008" name="Nature">
        <title>The genome of Laccaria bicolor provides insights into mycorrhizal symbiosis.</title>
        <authorList>
            <person name="Martin F."/>
            <person name="Aerts A."/>
            <person name="Ahren D."/>
            <person name="Brun A."/>
            <person name="Danchin E.G.J."/>
            <person name="Duchaussoy F."/>
            <person name="Gibon J."/>
            <person name="Kohler A."/>
            <person name="Lindquist E."/>
            <person name="Pereda V."/>
            <person name="Salamov A."/>
            <person name="Shapiro H.J."/>
            <person name="Wuyts J."/>
            <person name="Blaudez D."/>
            <person name="Buee M."/>
            <person name="Brokstein P."/>
            <person name="Canbaeck B."/>
            <person name="Cohen D."/>
            <person name="Courty P.E."/>
            <person name="Coutinho P.M."/>
            <person name="Delaruelle C."/>
            <person name="Detter J.C."/>
            <person name="Deveau A."/>
            <person name="DiFazio S."/>
            <person name="Duplessis S."/>
            <person name="Fraissinet-Tachet L."/>
            <person name="Lucic E."/>
            <person name="Frey-Klett P."/>
            <person name="Fourrey C."/>
            <person name="Feussner I."/>
            <person name="Gay G."/>
            <person name="Grimwood J."/>
            <person name="Hoegger P.J."/>
            <person name="Jain P."/>
            <person name="Kilaru S."/>
            <person name="Labbe J."/>
            <person name="Lin Y.C."/>
            <person name="Legue V."/>
            <person name="Le Tacon F."/>
            <person name="Marmeisse R."/>
            <person name="Melayah D."/>
            <person name="Montanini B."/>
            <person name="Muratet M."/>
            <person name="Nehls U."/>
            <person name="Niculita-Hirzel H."/>
            <person name="Oudot-Le Secq M.P."/>
            <person name="Peter M."/>
            <person name="Quesneville H."/>
            <person name="Rajashekar B."/>
            <person name="Reich M."/>
            <person name="Rouhier N."/>
            <person name="Schmutz J."/>
            <person name="Yin T."/>
            <person name="Chalot M."/>
            <person name="Henrissat B."/>
            <person name="Kuees U."/>
            <person name="Lucas S."/>
            <person name="Van de Peer Y."/>
            <person name="Podila G.K."/>
            <person name="Polle A."/>
            <person name="Pukkila P.J."/>
            <person name="Richardson P.M."/>
            <person name="Rouze P."/>
            <person name="Sanders I.R."/>
            <person name="Stajich J.E."/>
            <person name="Tunlid A."/>
            <person name="Tuskan G."/>
            <person name="Grigoriev I.V."/>
        </authorList>
    </citation>
    <scope>NUCLEOTIDE SEQUENCE [LARGE SCALE GENOMIC DNA]</scope>
    <source>
        <strain evidence="2">S238N-H82 / ATCC MYA-4686</strain>
    </source>
</reference>
<accession>B0DI34</accession>
<dbReference type="KEGG" id="lbc:LACBIDRAFT_329458"/>
<dbReference type="Proteomes" id="UP000001194">
    <property type="component" value="Unassembled WGS sequence"/>
</dbReference>
<dbReference type="EMBL" id="DS547111">
    <property type="protein sequence ID" value="EDR05839.1"/>
    <property type="molecule type" value="Genomic_DNA"/>
</dbReference>
<name>B0DI34_LACBS</name>
<sequence>MLTATKHETPAANSCENPAQIPLLLERGILQIRPDHLEGKVKELNTPRVTLKHFLLSLRKRVCELGRELPLAKSRPTPSWMKSRETRARLVPLIKAWVDLEAFIVFLLEGYGKRLTSISCFQEGVRRRLRCRTRGDELIIKSGSEVYAAEKSNLPLSLRMDFETTYEQGISGYTTRYSGELTGWFTGHIILATLVQCNHLGLVIQAVSAIMQTFVHEKAVSPTKLKQVSKKEHARERALDDALNHPYPSQNAAVCMTFDVIDEGIAEKTAITHTNLPLRCFPARHRGIKINYTSNIEGLATMNDRTAEAPEHCDGGFEGKHDEFREPKTLVDMKDSLSGVMDRTVSLDLGTPEEDRRWLSERLRRNAATFRATGHHIGRLEVCGTSFAKGESTGRQHGIQIEAGVIEPSTSPGAFLESPRPMLDESLMSRQSDVTPTLSRAWLVLPLLNPSAEFAWLTLQSQALRLRQLTELPLELRNASTTPGRIIPEDLTPFLLFVTFGLCRSQLEIEPSNEWGATRPENTIQVVTYWSRMAMRSTGSNYDAREYETLGLKEDLVEYAALLVGARVHGCANRRVAAWGAVTIAVRRASRVCSMINPLSQLLQILLYDENVNYRVAGWGAALVTYPNPRIVSQIEQEVISLTWIGHAAPVPRELMEVPILEQQYGEQHLSLALNLGWYFKQQLLDEKLSLLAIAPESRMVQGA</sequence>
<dbReference type="RefSeq" id="XP_001883515.1">
    <property type="nucleotide sequence ID" value="XM_001883480.1"/>
</dbReference>
<evidence type="ECO:0000313" key="2">
    <source>
        <dbReference type="Proteomes" id="UP000001194"/>
    </source>
</evidence>
<dbReference type="HOGENOM" id="CLU_391836_0_0_1"/>
<evidence type="ECO:0000313" key="1">
    <source>
        <dbReference type="EMBL" id="EDR05839.1"/>
    </source>
</evidence>